<keyword evidence="2" id="KW-1185">Reference proteome</keyword>
<dbReference type="InterPro" id="IPR011990">
    <property type="entry name" value="TPR-like_helical_dom_sf"/>
</dbReference>
<sequence>MNILSVRVVIGVFLANLTLISPGRSQPPLLSFSSPRDSKINEIYNLTQFEAEPSGQITEKLLAQFPEFAQQTDRFPESNQQILEEALEVVDTLEEPESKARLLTEIALKYADIAQEERAQTLLGDALIATNEIEADSVRVRAKIAIARAYFQLRQPETAADLLSDALATANRLDDPEVKSSLFAEIALTYDAIGLGDRSLAILSESRDIARGTRSAESTALFPFEPTGWEGQVGLGASFFSGAKITSETTFNFALERQWPTDEVDFRISFTNDYDDSRVSPENDNQIEGQIDAEYRHHATERYQYFLSSLVRRDEPDEIDIRTNLYTGPGINIWRAGPDQSFDMQLGLGIRYEDSNRRRDDLDFPVAQYRMRYKDVYFDFITLRQFLTFELPFDDLEDYYLESSTTLGIPIVQGWSFNNNLILRYASNPSLDNPNLRVDFVTGIEYQF</sequence>
<proteinExistence type="predicted"/>
<comment type="caution">
    <text evidence="1">The sequence shown here is derived from an EMBL/GenBank/DDBJ whole genome shotgun (WGS) entry which is preliminary data.</text>
</comment>
<gene>
    <name evidence="1" type="ORF">NG799_02845</name>
</gene>
<dbReference type="Proteomes" id="UP001525890">
    <property type="component" value="Unassembled WGS sequence"/>
</dbReference>
<dbReference type="RefSeq" id="WP_368004971.1">
    <property type="nucleotide sequence ID" value="NZ_JAMXFF010000002.1"/>
</dbReference>
<dbReference type="Pfam" id="PF04338">
    <property type="entry name" value="DUF481"/>
    <property type="match status" value="1"/>
</dbReference>
<evidence type="ECO:0000313" key="1">
    <source>
        <dbReference type="EMBL" id="MCT7965269.1"/>
    </source>
</evidence>
<evidence type="ECO:0000313" key="2">
    <source>
        <dbReference type="Proteomes" id="UP001525890"/>
    </source>
</evidence>
<dbReference type="InterPro" id="IPR007433">
    <property type="entry name" value="DUF481"/>
</dbReference>
<dbReference type="SUPFAM" id="SSF48452">
    <property type="entry name" value="TPR-like"/>
    <property type="match status" value="1"/>
</dbReference>
<protein>
    <submittedName>
        <fullName evidence="1">DUF481 domain-containing protein</fullName>
    </submittedName>
</protein>
<dbReference type="Gene3D" id="1.25.40.10">
    <property type="entry name" value="Tetratricopeptide repeat domain"/>
    <property type="match status" value="1"/>
</dbReference>
<dbReference type="EMBL" id="JAMXFF010000002">
    <property type="protein sequence ID" value="MCT7965269.1"/>
    <property type="molecule type" value="Genomic_DNA"/>
</dbReference>
<reference evidence="1 2" key="1">
    <citation type="journal article" date="2022" name="Front. Microbiol.">
        <title>High genomic differentiation and limited gene flow indicate recent cryptic speciation within the genus Laspinema (cyanobacteria).</title>
        <authorList>
            <person name="Stanojkovic A."/>
            <person name="Skoupy S."/>
            <person name="Skaloud P."/>
            <person name="Dvorak P."/>
        </authorList>
    </citation>
    <scope>NUCLEOTIDE SEQUENCE [LARGE SCALE GENOMIC DNA]</scope>
    <source>
        <strain evidence="1 2">D2a</strain>
    </source>
</reference>
<name>A0ABT2MKJ4_9CYAN</name>
<accession>A0ABT2MKJ4</accession>
<organism evidence="1 2">
    <name type="scientific">Laspinema palackyanum D2a</name>
    <dbReference type="NCBI Taxonomy" id="2953684"/>
    <lineage>
        <taxon>Bacteria</taxon>
        <taxon>Bacillati</taxon>
        <taxon>Cyanobacteriota</taxon>
        <taxon>Cyanophyceae</taxon>
        <taxon>Oscillatoriophycideae</taxon>
        <taxon>Oscillatoriales</taxon>
        <taxon>Laspinemataceae</taxon>
        <taxon>Laspinema</taxon>
        <taxon>Laspinema palackyanum</taxon>
    </lineage>
</organism>